<sequence>KRQFGSVNCQGDEGDQSVTYRTTAGRTCTMTRQQFSEIIEARQREIFEHVHRALADAPYNNHLSAGIVLTGGGAMLDQLAPLAEEVLGHHVRIGTPRDIIAPEALGNPSFAAAVGLLRFAADEHGEMREVRSTERTGSGFMNTLGKLLSFF</sequence>
<name>A0A382ZXU2_9ZZZZ</name>
<dbReference type="GO" id="GO:0032153">
    <property type="term" value="C:cell division site"/>
    <property type="evidence" value="ECO:0007669"/>
    <property type="project" value="TreeGrafter"/>
</dbReference>
<dbReference type="PANTHER" id="PTHR32432:SF4">
    <property type="entry name" value="CELL DIVISION PROTEIN FTSA"/>
    <property type="match status" value="1"/>
</dbReference>
<protein>
    <recommendedName>
        <fullName evidence="2">Cell division protein FtsA</fullName>
    </recommendedName>
</protein>
<dbReference type="EMBL" id="UINC01187631">
    <property type="protein sequence ID" value="SVE00456.1"/>
    <property type="molecule type" value="Genomic_DNA"/>
</dbReference>
<dbReference type="InterPro" id="IPR050696">
    <property type="entry name" value="FtsA/MreB"/>
</dbReference>
<organism evidence="1">
    <name type="scientific">marine metagenome</name>
    <dbReference type="NCBI Taxonomy" id="408172"/>
    <lineage>
        <taxon>unclassified sequences</taxon>
        <taxon>metagenomes</taxon>
        <taxon>ecological metagenomes</taxon>
    </lineage>
</organism>
<dbReference type="GO" id="GO:0051301">
    <property type="term" value="P:cell division"/>
    <property type="evidence" value="ECO:0007669"/>
    <property type="project" value="TreeGrafter"/>
</dbReference>
<dbReference type="SUPFAM" id="SSF53067">
    <property type="entry name" value="Actin-like ATPase domain"/>
    <property type="match status" value="1"/>
</dbReference>
<evidence type="ECO:0000313" key="1">
    <source>
        <dbReference type="EMBL" id="SVE00456.1"/>
    </source>
</evidence>
<evidence type="ECO:0008006" key="2">
    <source>
        <dbReference type="Google" id="ProtNLM"/>
    </source>
</evidence>
<feature type="non-terminal residue" evidence="1">
    <location>
        <position position="1"/>
    </location>
</feature>
<dbReference type="PANTHER" id="PTHR32432">
    <property type="entry name" value="CELL DIVISION PROTEIN FTSA-RELATED"/>
    <property type="match status" value="1"/>
</dbReference>
<dbReference type="GO" id="GO:0009898">
    <property type="term" value="C:cytoplasmic side of plasma membrane"/>
    <property type="evidence" value="ECO:0007669"/>
    <property type="project" value="TreeGrafter"/>
</dbReference>
<proteinExistence type="predicted"/>
<dbReference type="InterPro" id="IPR043129">
    <property type="entry name" value="ATPase_NBD"/>
</dbReference>
<dbReference type="AlphaFoldDB" id="A0A382ZXU2"/>
<gene>
    <name evidence="1" type="ORF">METZ01_LOCUS453310</name>
</gene>
<dbReference type="Gene3D" id="3.30.420.40">
    <property type="match status" value="1"/>
</dbReference>
<accession>A0A382ZXU2</accession>
<reference evidence="1" key="1">
    <citation type="submission" date="2018-05" db="EMBL/GenBank/DDBJ databases">
        <authorList>
            <person name="Lanie J.A."/>
            <person name="Ng W.-L."/>
            <person name="Kazmierczak K.M."/>
            <person name="Andrzejewski T.M."/>
            <person name="Davidsen T.M."/>
            <person name="Wayne K.J."/>
            <person name="Tettelin H."/>
            <person name="Glass J.I."/>
            <person name="Rusch D."/>
            <person name="Podicherti R."/>
            <person name="Tsui H.-C.T."/>
            <person name="Winkler M.E."/>
        </authorList>
    </citation>
    <scope>NUCLEOTIDE SEQUENCE</scope>
</reference>